<name>A0A917PHL3_9DEIO</name>
<proteinExistence type="predicted"/>
<evidence type="ECO:0000313" key="2">
    <source>
        <dbReference type="EMBL" id="GGJ79075.1"/>
    </source>
</evidence>
<comment type="caution">
    <text evidence="2">The sequence shown here is derived from an EMBL/GenBank/DDBJ whole genome shotgun (WGS) entry which is preliminary data.</text>
</comment>
<protein>
    <submittedName>
        <fullName evidence="2">Aminoglycoside phosphotransferase</fullName>
    </submittedName>
</protein>
<keyword evidence="3" id="KW-1185">Reference proteome</keyword>
<dbReference type="InterPro" id="IPR002575">
    <property type="entry name" value="Aminoglycoside_PTrfase"/>
</dbReference>
<organism evidence="2 3">
    <name type="scientific">Deinococcus aquiradiocola</name>
    <dbReference type="NCBI Taxonomy" id="393059"/>
    <lineage>
        <taxon>Bacteria</taxon>
        <taxon>Thermotogati</taxon>
        <taxon>Deinococcota</taxon>
        <taxon>Deinococci</taxon>
        <taxon>Deinococcales</taxon>
        <taxon>Deinococcaceae</taxon>
        <taxon>Deinococcus</taxon>
    </lineage>
</organism>
<reference evidence="2" key="2">
    <citation type="submission" date="2020-09" db="EMBL/GenBank/DDBJ databases">
        <authorList>
            <person name="Sun Q."/>
            <person name="Ohkuma M."/>
        </authorList>
    </citation>
    <scope>NUCLEOTIDE SEQUENCE</scope>
    <source>
        <strain evidence="2">JCM 14371</strain>
    </source>
</reference>
<dbReference type="Pfam" id="PF01636">
    <property type="entry name" value="APH"/>
    <property type="match status" value="1"/>
</dbReference>
<dbReference type="Proteomes" id="UP000635726">
    <property type="component" value="Unassembled WGS sequence"/>
</dbReference>
<dbReference type="PANTHER" id="PTHR21310:SF42">
    <property type="entry name" value="BIFUNCTIONAL AAC_APH"/>
    <property type="match status" value="1"/>
</dbReference>
<dbReference type="Gene3D" id="3.90.1200.10">
    <property type="match status" value="1"/>
</dbReference>
<accession>A0A917PHL3</accession>
<dbReference type="InterPro" id="IPR051678">
    <property type="entry name" value="AGP_Transferase"/>
</dbReference>
<dbReference type="InterPro" id="IPR011009">
    <property type="entry name" value="Kinase-like_dom_sf"/>
</dbReference>
<sequence>MHPPPFDARTLTVDLVRQLLTTQFPQWATLPIQAAEPQGWDNRTFRLGSDLSVRLPSAQGYVRQIEKEHRWLPVLAGSLSWPIPVPVALGQPGHGYPFPWSVYGWLAGQPAGSVDLPDLRPFAADVARFLSDLQAVDRGGGPPAGAHSFHRGGALAIYDEETRECLTDLAGWVNTEGARAVWDAALVAHEEVRPVWFHGDMAVNNLLVAEGRLVGVIDFGCCGVGDPACDLVPAWTVFRGESRVVFRAGLATDARLWARARGWALWKVLLQLRQLREGRAAGDEVTAARQVLLEILDDHRTVQAG</sequence>
<dbReference type="Gene3D" id="3.30.200.20">
    <property type="entry name" value="Phosphorylase Kinase, domain 1"/>
    <property type="match status" value="1"/>
</dbReference>
<evidence type="ECO:0000313" key="3">
    <source>
        <dbReference type="Proteomes" id="UP000635726"/>
    </source>
</evidence>
<reference evidence="2" key="1">
    <citation type="journal article" date="2014" name="Int. J. Syst. Evol. Microbiol.">
        <title>Complete genome sequence of Corynebacterium casei LMG S-19264T (=DSM 44701T), isolated from a smear-ripened cheese.</title>
        <authorList>
            <consortium name="US DOE Joint Genome Institute (JGI-PGF)"/>
            <person name="Walter F."/>
            <person name="Albersmeier A."/>
            <person name="Kalinowski J."/>
            <person name="Ruckert C."/>
        </authorList>
    </citation>
    <scope>NUCLEOTIDE SEQUENCE</scope>
    <source>
        <strain evidence="2">JCM 14371</strain>
    </source>
</reference>
<dbReference type="SUPFAM" id="SSF56112">
    <property type="entry name" value="Protein kinase-like (PK-like)"/>
    <property type="match status" value="1"/>
</dbReference>
<dbReference type="CDD" id="cd05155">
    <property type="entry name" value="APH_ChoK_like_1"/>
    <property type="match status" value="1"/>
</dbReference>
<dbReference type="PANTHER" id="PTHR21310">
    <property type="entry name" value="AMINOGLYCOSIDE PHOSPHOTRANSFERASE-RELATED-RELATED"/>
    <property type="match status" value="1"/>
</dbReference>
<evidence type="ECO:0000259" key="1">
    <source>
        <dbReference type="Pfam" id="PF01636"/>
    </source>
</evidence>
<dbReference type="EMBL" id="BMOE01000007">
    <property type="protein sequence ID" value="GGJ79075.1"/>
    <property type="molecule type" value="Genomic_DNA"/>
</dbReference>
<gene>
    <name evidence="2" type="ORF">GCM10008939_23640</name>
</gene>
<dbReference type="RefSeq" id="WP_188963486.1">
    <property type="nucleotide sequence ID" value="NZ_BMOE01000007.1"/>
</dbReference>
<dbReference type="AlphaFoldDB" id="A0A917PHL3"/>
<feature type="domain" description="Aminoglycoside phosphotransferase" evidence="1">
    <location>
        <begin position="38"/>
        <end position="263"/>
    </location>
</feature>